<dbReference type="SMART" id="SM00487">
    <property type="entry name" value="DEXDc"/>
    <property type="match status" value="1"/>
</dbReference>
<feature type="compositionally biased region" description="Basic and acidic residues" evidence="2">
    <location>
        <begin position="160"/>
        <end position="173"/>
    </location>
</feature>
<feature type="compositionally biased region" description="Polar residues" evidence="2">
    <location>
        <begin position="310"/>
        <end position="320"/>
    </location>
</feature>
<dbReference type="Gene3D" id="3.40.50.10810">
    <property type="entry name" value="Tandem AAA-ATPase domain"/>
    <property type="match status" value="1"/>
</dbReference>
<feature type="domain" description="Helicase C-terminal" evidence="4">
    <location>
        <begin position="787"/>
        <end position="945"/>
    </location>
</feature>
<sequence length="1162" mass="129827">MELMSSSEEEGVESNLFTSSAQRKRPQAPASQDSLEDELLSPTTRSDRPTPKPSSSIAPPKSHKPVISARELLHFLPSTAEQKEVTSPARDAKEAAIDAAVAAYSLVTPKRLNESLTKKEKELSAGERIARKYGLVAAATIPPNDSTRSRASSGLTDSRPVADRHSTDSDSHAAKKKTSPIVATPMVKTKKRSFWDVQTVGVDPDEPTSRTMYVSPFSNPEGFMNAKRRRQRRQQLAKEMNEEEMHTARDAFYDDSKSDAQDIGPRPRHIMASAIPAIDDVADEWMSDSKEVAWDDEKVSSKVVAVGNKTRLTPSRSSDIGSRRKTPSKQQSCKRVQTEESDSSEDEKETFTCERWPQLDLPKIDAGPMILTSSVEEGSKTLEVCASMNSYLFEYQRVGVEFLYNAYLRGTGAILGDDMGLGKTIQVIAFLSALLGKCGDHRDKDAWRALLHQRRERHNDSGCSGHPEDSGYSFAGEVAPIFIVMPASLLQNWEQELHTWMSCTTVILRGKPSDRDAMIDQIARGEYEIVICSYGILKMYSSRLHKISWEVVILDEMHCLKNPEAQLTKAGQSGLGRSSVCITEMISSTEEKKSAAPEVVERGQQKEKELRKKLQPYYLRREKEINPTFQEVKKTDQVVFCDLTTLQMAAYQRVLAMPEFQLLQRGDEICDCGRDSRETRKKCCYKTPRDVGDAPGLLYERFHKDGPCKNCPNCMGLPCVAMLLKLSNHLELLKVNPHDGAELQHYQAEFARIAFGTDIDAVGGVEQVSNFQEMCAISTKTCGKMIVLEKLLAIWKKRRERSLIFSRSTRMLDIIQLFLITKATRYSRLDGNTKVEDRLQMVNDFNNPCSNTTVFLISTRAGGVGLNLQSATNVVIFDPSWNPAHDCQAQDRAYRIGQTKDVQVYRLITLGTIEEMIYVRQIYKQQLSDTTLKGANTPRYFEGVQGNPQQRGELFGIANLICWKPNGVLKGIQDVYQRSRDGLIVQSNRVRYDAVPIKKHAKKSQPDIVNDDEGEMIEVADELISEILVPEDSPTLSSTEEKPAAISSDSCDNDMDVLFNGATTFRHRDMVGEQEGEQPEALQLEGNVAVVKDSESELDASACKSDIEQHAIDQQPSSSCPASVKRSRGSILSRMKDAAEGSKDDSTLDKEPQKKLYVPIYL</sequence>
<gene>
    <name evidence="5" type="ORF">PFR001_LOCUS5570</name>
</gene>
<dbReference type="SMART" id="SM00490">
    <property type="entry name" value="HELICc"/>
    <property type="match status" value="1"/>
</dbReference>
<evidence type="ECO:0008006" key="7">
    <source>
        <dbReference type="Google" id="ProtNLM"/>
    </source>
</evidence>
<dbReference type="SUPFAM" id="SSF52540">
    <property type="entry name" value="P-loop containing nucleoside triphosphate hydrolases"/>
    <property type="match status" value="2"/>
</dbReference>
<dbReference type="InterPro" id="IPR014001">
    <property type="entry name" value="Helicase_ATP-bd"/>
</dbReference>
<keyword evidence="6" id="KW-1185">Reference proteome</keyword>
<evidence type="ECO:0000256" key="1">
    <source>
        <dbReference type="ARBA" id="ARBA00022801"/>
    </source>
</evidence>
<evidence type="ECO:0000313" key="6">
    <source>
        <dbReference type="Proteomes" id="UP001157938"/>
    </source>
</evidence>
<dbReference type="Gene3D" id="3.40.50.300">
    <property type="entry name" value="P-loop containing nucleotide triphosphate hydrolases"/>
    <property type="match status" value="1"/>
</dbReference>
<reference evidence="5 6" key="1">
    <citation type="submission" date="2021-11" db="EMBL/GenBank/DDBJ databases">
        <authorList>
            <person name="Islam A."/>
            <person name="Islam S."/>
            <person name="Flora M.S."/>
            <person name="Rahman M."/>
            <person name="Ziaur R.M."/>
            <person name="Epstein J.H."/>
            <person name="Hassan M."/>
            <person name="Klassen M."/>
            <person name="Woodard K."/>
            <person name="Webb A."/>
            <person name="Webby R.J."/>
            <person name="El Zowalaty M.E."/>
        </authorList>
    </citation>
    <scope>NUCLEOTIDE SEQUENCE [LARGE SCALE GENOMIC DNA]</scope>
    <source>
        <strain evidence="5">Pf1</strain>
    </source>
</reference>
<comment type="caution">
    <text evidence="5">The sequence shown here is derived from an EMBL/GenBank/DDBJ whole genome shotgun (WGS) entry which is preliminary data.</text>
</comment>
<feature type="region of interest" description="Disordered" evidence="2">
    <location>
        <begin position="1"/>
        <end position="65"/>
    </location>
</feature>
<evidence type="ECO:0000259" key="3">
    <source>
        <dbReference type="PROSITE" id="PS51192"/>
    </source>
</evidence>
<dbReference type="InterPro" id="IPR027417">
    <property type="entry name" value="P-loop_NTPase"/>
</dbReference>
<dbReference type="InterPro" id="IPR049730">
    <property type="entry name" value="SNF2/RAD54-like_C"/>
</dbReference>
<feature type="compositionally biased region" description="Polar residues" evidence="2">
    <location>
        <begin position="143"/>
        <end position="156"/>
    </location>
</feature>
<feature type="compositionally biased region" description="Acidic residues" evidence="2">
    <location>
        <begin position="339"/>
        <end position="348"/>
    </location>
</feature>
<evidence type="ECO:0000259" key="4">
    <source>
        <dbReference type="PROSITE" id="PS51194"/>
    </source>
</evidence>
<dbReference type="PROSITE" id="PS51192">
    <property type="entry name" value="HELICASE_ATP_BIND_1"/>
    <property type="match status" value="1"/>
</dbReference>
<feature type="compositionally biased region" description="Polar residues" evidence="2">
    <location>
        <begin position="1112"/>
        <end position="1121"/>
    </location>
</feature>
<dbReference type="InterPro" id="IPR038718">
    <property type="entry name" value="SNF2-like_sf"/>
</dbReference>
<feature type="region of interest" description="Disordered" evidence="2">
    <location>
        <begin position="139"/>
        <end position="179"/>
    </location>
</feature>
<dbReference type="Proteomes" id="UP001157938">
    <property type="component" value="Unassembled WGS sequence"/>
</dbReference>
<evidence type="ECO:0000313" key="5">
    <source>
        <dbReference type="EMBL" id="CAH0490213.1"/>
    </source>
</evidence>
<dbReference type="Pfam" id="PF00271">
    <property type="entry name" value="Helicase_C"/>
    <property type="match status" value="1"/>
</dbReference>
<dbReference type="InterPro" id="IPR000330">
    <property type="entry name" value="SNF2_N"/>
</dbReference>
<protein>
    <recommendedName>
        <fullName evidence="7">DNA excision repair protein ERCC-6-like 2</fullName>
    </recommendedName>
</protein>
<dbReference type="Pfam" id="PF00176">
    <property type="entry name" value="SNF2-rel_dom"/>
    <property type="match status" value="1"/>
</dbReference>
<dbReference type="InterPro" id="IPR001650">
    <property type="entry name" value="Helicase_C-like"/>
</dbReference>
<proteinExistence type="predicted"/>
<feature type="region of interest" description="Disordered" evidence="2">
    <location>
        <begin position="1111"/>
        <end position="1151"/>
    </location>
</feature>
<dbReference type="PROSITE" id="PS51194">
    <property type="entry name" value="HELICASE_CTER"/>
    <property type="match status" value="1"/>
</dbReference>
<feature type="domain" description="Helicase ATP-binding" evidence="3">
    <location>
        <begin position="404"/>
        <end position="608"/>
    </location>
</feature>
<feature type="region of interest" description="Disordered" evidence="2">
    <location>
        <begin position="1031"/>
        <end position="1053"/>
    </location>
</feature>
<name>A0ABN8CCS7_9STRA</name>
<dbReference type="CDD" id="cd18793">
    <property type="entry name" value="SF2_C_SNF"/>
    <property type="match status" value="1"/>
</dbReference>
<evidence type="ECO:0000256" key="2">
    <source>
        <dbReference type="SAM" id="MobiDB-lite"/>
    </source>
</evidence>
<feature type="compositionally biased region" description="Basic and acidic residues" evidence="2">
    <location>
        <begin position="1134"/>
        <end position="1151"/>
    </location>
</feature>
<dbReference type="InterPro" id="IPR050496">
    <property type="entry name" value="SNF2_RAD54_helicase_repair"/>
</dbReference>
<dbReference type="PANTHER" id="PTHR45629:SF7">
    <property type="entry name" value="DNA EXCISION REPAIR PROTEIN ERCC-6-RELATED"/>
    <property type="match status" value="1"/>
</dbReference>
<dbReference type="EMBL" id="CAKLBC010001219">
    <property type="protein sequence ID" value="CAH0490213.1"/>
    <property type="molecule type" value="Genomic_DNA"/>
</dbReference>
<organism evidence="5 6">
    <name type="scientific">Peronospora farinosa</name>
    <dbReference type="NCBI Taxonomy" id="134698"/>
    <lineage>
        <taxon>Eukaryota</taxon>
        <taxon>Sar</taxon>
        <taxon>Stramenopiles</taxon>
        <taxon>Oomycota</taxon>
        <taxon>Peronosporomycetes</taxon>
        <taxon>Peronosporales</taxon>
        <taxon>Peronosporaceae</taxon>
        <taxon>Peronospora</taxon>
    </lineage>
</organism>
<keyword evidence="1" id="KW-0378">Hydrolase</keyword>
<dbReference type="PANTHER" id="PTHR45629">
    <property type="entry name" value="SNF2/RAD54 FAMILY MEMBER"/>
    <property type="match status" value="1"/>
</dbReference>
<accession>A0ABN8CCS7</accession>
<feature type="region of interest" description="Disordered" evidence="2">
    <location>
        <begin position="305"/>
        <end position="352"/>
    </location>
</feature>